<gene>
    <name evidence="1" type="ORF">MLD38_013898</name>
</gene>
<proteinExistence type="predicted"/>
<comment type="caution">
    <text evidence="1">The sequence shown here is derived from an EMBL/GenBank/DDBJ whole genome shotgun (WGS) entry which is preliminary data.</text>
</comment>
<reference evidence="2" key="1">
    <citation type="journal article" date="2023" name="Front. Plant Sci.">
        <title>Chromosomal-level genome assembly of Melastoma candidum provides insights into trichome evolution.</title>
        <authorList>
            <person name="Zhong Y."/>
            <person name="Wu W."/>
            <person name="Sun C."/>
            <person name="Zou P."/>
            <person name="Liu Y."/>
            <person name="Dai S."/>
            <person name="Zhou R."/>
        </authorList>
    </citation>
    <scope>NUCLEOTIDE SEQUENCE [LARGE SCALE GENOMIC DNA]</scope>
</reference>
<sequence>MKVFAILICFLVPFQLVWNLCCGDQLKKMEVEVKVKVGLVDCFDCAVKKIFPPEAFLGTPYSLLLWSWSAGLWYAVAHPLIGIPKTCRNRSYNRLQGS</sequence>
<dbReference type="Proteomes" id="UP001057402">
    <property type="component" value="Chromosome 4"/>
</dbReference>
<dbReference type="EMBL" id="CM042883">
    <property type="protein sequence ID" value="KAI4376106.1"/>
    <property type="molecule type" value="Genomic_DNA"/>
</dbReference>
<accession>A0ACB9RCX5</accession>
<name>A0ACB9RCX5_9MYRT</name>
<protein>
    <submittedName>
        <fullName evidence="1">Uncharacterized protein</fullName>
    </submittedName>
</protein>
<organism evidence="1 2">
    <name type="scientific">Melastoma candidum</name>
    <dbReference type="NCBI Taxonomy" id="119954"/>
    <lineage>
        <taxon>Eukaryota</taxon>
        <taxon>Viridiplantae</taxon>
        <taxon>Streptophyta</taxon>
        <taxon>Embryophyta</taxon>
        <taxon>Tracheophyta</taxon>
        <taxon>Spermatophyta</taxon>
        <taxon>Magnoliopsida</taxon>
        <taxon>eudicotyledons</taxon>
        <taxon>Gunneridae</taxon>
        <taxon>Pentapetalae</taxon>
        <taxon>rosids</taxon>
        <taxon>malvids</taxon>
        <taxon>Myrtales</taxon>
        <taxon>Melastomataceae</taxon>
        <taxon>Melastomatoideae</taxon>
        <taxon>Melastomateae</taxon>
        <taxon>Melastoma</taxon>
    </lineage>
</organism>
<evidence type="ECO:0000313" key="1">
    <source>
        <dbReference type="EMBL" id="KAI4376106.1"/>
    </source>
</evidence>
<evidence type="ECO:0000313" key="2">
    <source>
        <dbReference type="Proteomes" id="UP001057402"/>
    </source>
</evidence>
<keyword evidence="2" id="KW-1185">Reference proteome</keyword>